<organism evidence="2 3">
    <name type="scientific">Fibrella aestuarina BUZ 2</name>
    <dbReference type="NCBI Taxonomy" id="1166018"/>
    <lineage>
        <taxon>Bacteria</taxon>
        <taxon>Pseudomonadati</taxon>
        <taxon>Bacteroidota</taxon>
        <taxon>Cytophagia</taxon>
        <taxon>Cytophagales</taxon>
        <taxon>Spirosomataceae</taxon>
        <taxon>Fibrella</taxon>
    </lineage>
</organism>
<dbReference type="STRING" id="1166018.FAES_1817"/>
<keyword evidence="1" id="KW-0812">Transmembrane</keyword>
<feature type="transmembrane region" description="Helical" evidence="1">
    <location>
        <begin position="43"/>
        <end position="61"/>
    </location>
</feature>
<proteinExistence type="predicted"/>
<protein>
    <recommendedName>
        <fullName evidence="4">Holin</fullName>
    </recommendedName>
</protein>
<keyword evidence="1" id="KW-1133">Transmembrane helix</keyword>
<evidence type="ECO:0000256" key="1">
    <source>
        <dbReference type="SAM" id="Phobius"/>
    </source>
</evidence>
<name>I0K6S4_9BACT</name>
<keyword evidence="1" id="KW-0472">Membrane</keyword>
<evidence type="ECO:0000313" key="3">
    <source>
        <dbReference type="Proteomes" id="UP000011058"/>
    </source>
</evidence>
<dbReference type="AlphaFoldDB" id="I0K6S4"/>
<keyword evidence="3" id="KW-1185">Reference proteome</keyword>
<dbReference type="EMBL" id="HE796683">
    <property type="protein sequence ID" value="CCG99827.1"/>
    <property type="molecule type" value="Genomic_DNA"/>
</dbReference>
<dbReference type="RefSeq" id="WP_015330926.1">
    <property type="nucleotide sequence ID" value="NC_020054.1"/>
</dbReference>
<reference evidence="2 3" key="1">
    <citation type="journal article" date="2012" name="J. Bacteriol.">
        <title>Genome Sequence of Fibrella aestuarina BUZ 2T, a Filamentous Marine Bacterium.</title>
        <authorList>
            <person name="Filippini M."/>
            <person name="Qi W."/>
            <person name="Blom J."/>
            <person name="Goesmann A."/>
            <person name="Smits T.H."/>
            <person name="Bagheri H.C."/>
        </authorList>
    </citation>
    <scope>NUCLEOTIDE SEQUENCE [LARGE SCALE GENOMIC DNA]</scope>
    <source>
        <strain evidence="3">BUZ 2T</strain>
    </source>
</reference>
<dbReference type="KEGG" id="fae:FAES_1817"/>
<dbReference type="Proteomes" id="UP000011058">
    <property type="component" value="Chromosome"/>
</dbReference>
<dbReference type="HOGENOM" id="CLU_2193090_0_0_10"/>
<gene>
    <name evidence="2" type="ORF">FAES_1817</name>
</gene>
<sequence length="108" mass="11826">MNQLFTPGSWQFDLLCLLITAVGAALVAVFIKAPTHFEAMKNLAFGVFGGFVFFMLITGKWPDLHVRIQVAAAGLCGLSGNWFVDKVFNSRDGWWSKANRAAGGDEKD</sequence>
<evidence type="ECO:0000313" key="2">
    <source>
        <dbReference type="EMBL" id="CCG99827.1"/>
    </source>
</evidence>
<accession>I0K6S4</accession>
<evidence type="ECO:0008006" key="4">
    <source>
        <dbReference type="Google" id="ProtNLM"/>
    </source>
</evidence>
<feature type="transmembrane region" description="Helical" evidence="1">
    <location>
        <begin position="12"/>
        <end position="31"/>
    </location>
</feature>